<dbReference type="AlphaFoldDB" id="A0A4R1NPB9"/>
<proteinExistence type="predicted"/>
<keyword evidence="1" id="KW-0732">Signal</keyword>
<comment type="caution">
    <text evidence="3">The sequence shown here is derived from an EMBL/GenBank/DDBJ whole genome shotgun (WGS) entry which is preliminary data.</text>
</comment>
<dbReference type="Pfam" id="PF09084">
    <property type="entry name" value="NMT1"/>
    <property type="match status" value="1"/>
</dbReference>
<dbReference type="RefSeq" id="WP_132925431.1">
    <property type="nucleotide sequence ID" value="NZ_SJOI01000001.1"/>
</dbReference>
<dbReference type="SUPFAM" id="SSF53850">
    <property type="entry name" value="Periplasmic binding protein-like II"/>
    <property type="match status" value="1"/>
</dbReference>
<dbReference type="Proteomes" id="UP000294555">
    <property type="component" value="Unassembled WGS sequence"/>
</dbReference>
<feature type="domain" description="SsuA/THI5-like" evidence="2">
    <location>
        <begin position="48"/>
        <end position="263"/>
    </location>
</feature>
<dbReference type="EMBL" id="SJOI01000001">
    <property type="protein sequence ID" value="TCL06210.1"/>
    <property type="molecule type" value="Genomic_DNA"/>
</dbReference>
<dbReference type="Gene3D" id="3.40.190.10">
    <property type="entry name" value="Periplasmic binding protein-like II"/>
    <property type="match status" value="2"/>
</dbReference>
<organism evidence="3 4">
    <name type="scientific">Sodalis ligni</name>
    <dbReference type="NCBI Taxonomy" id="2697027"/>
    <lineage>
        <taxon>Bacteria</taxon>
        <taxon>Pseudomonadati</taxon>
        <taxon>Pseudomonadota</taxon>
        <taxon>Gammaproteobacteria</taxon>
        <taxon>Enterobacterales</taxon>
        <taxon>Bruguierivoracaceae</taxon>
        <taxon>Sodalis</taxon>
    </lineage>
</organism>
<keyword evidence="4" id="KW-1185">Reference proteome</keyword>
<evidence type="ECO:0000256" key="1">
    <source>
        <dbReference type="SAM" id="SignalP"/>
    </source>
</evidence>
<sequence length="323" mass="34123">MKITLFHYRFVTAAALIAAAVLPYAAPALAADALLPVRIAVIPTLDAGPLLLAKEKGIFARHGLDATINAGGTGATIIPTVLSGQYGIGYANVVSDLQAIDRGFPLLLVHATYAHPADKTKDPYRVYVAPDGPIKSPDQLASANIGTSSVKNIAEWTTRKSLENLGITDVSKLRWTKVTGDEAYSTVKAHTLDAVWLPQPTGAAAVAAGLVPILSVNSGSLPGAVGGYYITSKAYAQANPDVLKRFNAAMDEANLYASAHPQEGKDAAVSVLQFNRQLVDAADLNDYPNDPGLDHLATIANDLVRYKLIKAAPSVNDIFWKAE</sequence>
<evidence type="ECO:0000313" key="3">
    <source>
        <dbReference type="EMBL" id="TCL06210.1"/>
    </source>
</evidence>
<reference evidence="3 4" key="1">
    <citation type="submission" date="2019-02" db="EMBL/GenBank/DDBJ databases">
        <title>Investigation of anaerobic lignin degradation for improved lignocellulosic biofuels.</title>
        <authorList>
            <person name="Deangelis K."/>
        </authorList>
    </citation>
    <scope>NUCLEOTIDE SEQUENCE [LARGE SCALE GENOMIC DNA]</scope>
    <source>
        <strain evidence="3 4">159R</strain>
    </source>
</reference>
<dbReference type="InterPro" id="IPR015168">
    <property type="entry name" value="SsuA/THI5"/>
</dbReference>
<protein>
    <submittedName>
        <fullName evidence="3">NitT/TauT family transport system substrate-binding protein</fullName>
    </submittedName>
</protein>
<feature type="signal peptide" evidence="1">
    <location>
        <begin position="1"/>
        <end position="30"/>
    </location>
</feature>
<dbReference type="PANTHER" id="PTHR30024">
    <property type="entry name" value="ALIPHATIC SULFONATES-BINDING PROTEIN-RELATED"/>
    <property type="match status" value="1"/>
</dbReference>
<accession>A0A4R1NPB9</accession>
<gene>
    <name evidence="3" type="ORF">EZJ58_4445</name>
</gene>
<dbReference type="OrthoDB" id="9180959at2"/>
<evidence type="ECO:0000259" key="2">
    <source>
        <dbReference type="Pfam" id="PF09084"/>
    </source>
</evidence>
<feature type="chain" id="PRO_5020335166" evidence="1">
    <location>
        <begin position="31"/>
        <end position="323"/>
    </location>
</feature>
<dbReference type="PANTHER" id="PTHR30024:SF42">
    <property type="entry name" value="ALIPHATIC SULFONATES-BINDING PROTEIN-RELATED"/>
    <property type="match status" value="1"/>
</dbReference>
<evidence type="ECO:0000313" key="4">
    <source>
        <dbReference type="Proteomes" id="UP000294555"/>
    </source>
</evidence>
<name>A0A4R1NPB9_9GAMM</name>